<dbReference type="Proteomes" id="UP000187209">
    <property type="component" value="Unassembled WGS sequence"/>
</dbReference>
<dbReference type="AlphaFoldDB" id="A0A1R2BRF9"/>
<protein>
    <submittedName>
        <fullName evidence="1">Uncharacterized protein</fullName>
    </submittedName>
</protein>
<keyword evidence="2" id="KW-1185">Reference proteome</keyword>
<evidence type="ECO:0000313" key="1">
    <source>
        <dbReference type="EMBL" id="OMJ79412.1"/>
    </source>
</evidence>
<proteinExistence type="predicted"/>
<accession>A0A1R2BRF9</accession>
<reference evidence="1 2" key="1">
    <citation type="submission" date="2016-11" db="EMBL/GenBank/DDBJ databases">
        <title>The macronuclear genome of Stentor coeruleus: a giant cell with tiny introns.</title>
        <authorList>
            <person name="Slabodnick M."/>
            <person name="Ruby J.G."/>
            <person name="Reiff S.B."/>
            <person name="Swart E.C."/>
            <person name="Gosai S."/>
            <person name="Prabakaran S."/>
            <person name="Witkowska E."/>
            <person name="Larue G.E."/>
            <person name="Fisher S."/>
            <person name="Freeman R.M."/>
            <person name="Gunawardena J."/>
            <person name="Chu W."/>
            <person name="Stover N.A."/>
            <person name="Gregory B.D."/>
            <person name="Nowacki M."/>
            <person name="Derisi J."/>
            <person name="Roy S.W."/>
            <person name="Marshall W.F."/>
            <person name="Sood P."/>
        </authorList>
    </citation>
    <scope>NUCLEOTIDE SEQUENCE [LARGE SCALE GENOMIC DNA]</scope>
    <source>
        <strain evidence="1">WM001</strain>
    </source>
</reference>
<organism evidence="1 2">
    <name type="scientific">Stentor coeruleus</name>
    <dbReference type="NCBI Taxonomy" id="5963"/>
    <lineage>
        <taxon>Eukaryota</taxon>
        <taxon>Sar</taxon>
        <taxon>Alveolata</taxon>
        <taxon>Ciliophora</taxon>
        <taxon>Postciliodesmatophora</taxon>
        <taxon>Heterotrichea</taxon>
        <taxon>Heterotrichida</taxon>
        <taxon>Stentoridae</taxon>
        <taxon>Stentor</taxon>
    </lineage>
</organism>
<sequence>MEDYEVLLKNSIYYKKVSKAFPLDAVREILGSPNLDRSINENQTINNNENVPNFVTGIRLQPKAKTKKIQPRRIKKQKVQRERAQKPVYDFIND</sequence>
<comment type="caution">
    <text evidence="1">The sequence shown here is derived from an EMBL/GenBank/DDBJ whole genome shotgun (WGS) entry which is preliminary data.</text>
</comment>
<dbReference type="EMBL" id="MPUH01000472">
    <property type="protein sequence ID" value="OMJ79412.1"/>
    <property type="molecule type" value="Genomic_DNA"/>
</dbReference>
<name>A0A1R2BRF9_9CILI</name>
<evidence type="ECO:0000313" key="2">
    <source>
        <dbReference type="Proteomes" id="UP000187209"/>
    </source>
</evidence>
<gene>
    <name evidence="1" type="ORF">SteCoe_20567</name>
</gene>